<proteinExistence type="predicted"/>
<sequence length="147" mass="15334">MTAVLSEATVLVTGFVGCAEFSSVVLVHPVARRLPLESRVILEKGLLRTFGRVMPVGMTLAPILTGLLAAREGGALLVAASGVLALALVVTILGNVPINVRTGRIATNEAPDGFEAMRRRWEILQAVRGSLQILGFALVVLGVVGPA</sequence>
<keyword evidence="3" id="KW-1185">Reference proteome</keyword>
<keyword evidence="1" id="KW-0472">Membrane</keyword>
<feature type="transmembrane region" description="Helical" evidence="1">
    <location>
        <begin position="52"/>
        <end position="70"/>
    </location>
</feature>
<keyword evidence="1" id="KW-0812">Transmembrane</keyword>
<dbReference type="EMBL" id="CP097218">
    <property type="protein sequence ID" value="UQN29914.1"/>
    <property type="molecule type" value="Genomic_DNA"/>
</dbReference>
<dbReference type="InterPro" id="IPR013901">
    <property type="entry name" value="Anthrone_oxy"/>
</dbReference>
<dbReference type="Pfam" id="PF08592">
    <property type="entry name" value="Anthrone_oxy"/>
    <property type="match status" value="1"/>
</dbReference>
<accession>A0ABY4N970</accession>
<name>A0ABY4N970_9MICO</name>
<evidence type="ECO:0000313" key="3">
    <source>
        <dbReference type="Proteomes" id="UP001055868"/>
    </source>
</evidence>
<dbReference type="Proteomes" id="UP001055868">
    <property type="component" value="Chromosome"/>
</dbReference>
<feature type="transmembrane region" description="Helical" evidence="1">
    <location>
        <begin position="12"/>
        <end position="31"/>
    </location>
</feature>
<evidence type="ECO:0000256" key="1">
    <source>
        <dbReference type="SAM" id="Phobius"/>
    </source>
</evidence>
<protein>
    <submittedName>
        <fullName evidence="2">DUF1772 domain-containing protein</fullName>
    </submittedName>
</protein>
<organism evidence="2 3">
    <name type="scientific">Brachybacterium kimchii</name>
    <dbReference type="NCBI Taxonomy" id="2942909"/>
    <lineage>
        <taxon>Bacteria</taxon>
        <taxon>Bacillati</taxon>
        <taxon>Actinomycetota</taxon>
        <taxon>Actinomycetes</taxon>
        <taxon>Micrococcales</taxon>
        <taxon>Dermabacteraceae</taxon>
        <taxon>Brachybacterium</taxon>
    </lineage>
</organism>
<reference evidence="2" key="1">
    <citation type="submission" date="2022-05" db="EMBL/GenBank/DDBJ databases">
        <title>Genomic analysis of Brachybacterium sp. CBA3104.</title>
        <authorList>
            <person name="Roh S.W."/>
            <person name="Kim Y.B."/>
            <person name="Kim Y."/>
        </authorList>
    </citation>
    <scope>NUCLEOTIDE SEQUENCE</scope>
    <source>
        <strain evidence="2">CBA3104</strain>
    </source>
</reference>
<feature type="transmembrane region" description="Helical" evidence="1">
    <location>
        <begin position="126"/>
        <end position="145"/>
    </location>
</feature>
<keyword evidence="1" id="KW-1133">Transmembrane helix</keyword>
<feature type="transmembrane region" description="Helical" evidence="1">
    <location>
        <begin position="76"/>
        <end position="96"/>
    </location>
</feature>
<gene>
    <name evidence="2" type="ORF">M4486_00745</name>
</gene>
<evidence type="ECO:0000313" key="2">
    <source>
        <dbReference type="EMBL" id="UQN29914.1"/>
    </source>
</evidence>
<dbReference type="RefSeq" id="WP_249479097.1">
    <property type="nucleotide sequence ID" value="NZ_CP097218.1"/>
</dbReference>